<sequence>MLGIVLKDKFTYSGSIQDLKDRLRNNRRNFDIEWESSNEFIAVSESAFGAMRVNDTPGEGIKCYFKFSELEDGLTEIKVRTKVRPELIFSFGFLLFLIYALREEGTEIPIWGICLMLLAPLFFGLILRVQEYDLVSSVKDFLR</sequence>
<dbReference type="AlphaFoldDB" id="A0A315YSG9"/>
<keyword evidence="1" id="KW-0472">Membrane</keyword>
<feature type="transmembrane region" description="Helical" evidence="1">
    <location>
        <begin position="108"/>
        <end position="127"/>
    </location>
</feature>
<evidence type="ECO:0000313" key="2">
    <source>
        <dbReference type="EMBL" id="PWJ31532.1"/>
    </source>
</evidence>
<keyword evidence="1" id="KW-1133">Transmembrane helix</keyword>
<evidence type="ECO:0000256" key="1">
    <source>
        <dbReference type="SAM" id="Phobius"/>
    </source>
</evidence>
<feature type="transmembrane region" description="Helical" evidence="1">
    <location>
        <begin position="87"/>
        <end position="102"/>
    </location>
</feature>
<reference evidence="2 3" key="1">
    <citation type="submission" date="2018-03" db="EMBL/GenBank/DDBJ databases">
        <title>Genomic Encyclopedia of Archaeal and Bacterial Type Strains, Phase II (KMG-II): from individual species to whole genera.</title>
        <authorList>
            <person name="Goeker M."/>
        </authorList>
    </citation>
    <scope>NUCLEOTIDE SEQUENCE [LARGE SCALE GENOMIC DNA]</scope>
    <source>
        <strain evidence="2 3">DSM 28229</strain>
    </source>
</reference>
<organism evidence="2 3">
    <name type="scientific">Sediminitomix flava</name>
    <dbReference type="NCBI Taxonomy" id="379075"/>
    <lineage>
        <taxon>Bacteria</taxon>
        <taxon>Pseudomonadati</taxon>
        <taxon>Bacteroidota</taxon>
        <taxon>Cytophagia</taxon>
        <taxon>Cytophagales</taxon>
        <taxon>Flammeovirgaceae</taxon>
        <taxon>Sediminitomix</taxon>
    </lineage>
</organism>
<keyword evidence="1" id="KW-0812">Transmembrane</keyword>
<evidence type="ECO:0000313" key="3">
    <source>
        <dbReference type="Proteomes" id="UP000245535"/>
    </source>
</evidence>
<comment type="caution">
    <text evidence="2">The sequence shown here is derived from an EMBL/GenBank/DDBJ whole genome shotgun (WGS) entry which is preliminary data.</text>
</comment>
<gene>
    <name evidence="2" type="ORF">BC781_1242</name>
</gene>
<protein>
    <submittedName>
        <fullName evidence="2">Uncharacterized protein</fullName>
    </submittedName>
</protein>
<dbReference type="EMBL" id="QGDO01000024">
    <property type="protein sequence ID" value="PWJ31532.1"/>
    <property type="molecule type" value="Genomic_DNA"/>
</dbReference>
<accession>A0A315YSG9</accession>
<proteinExistence type="predicted"/>
<name>A0A315YSG9_SEDFL</name>
<dbReference type="Proteomes" id="UP000245535">
    <property type="component" value="Unassembled WGS sequence"/>
</dbReference>
<keyword evidence="3" id="KW-1185">Reference proteome</keyword>
<dbReference type="RefSeq" id="WP_109623325.1">
    <property type="nucleotide sequence ID" value="NZ_QGDO01000024.1"/>
</dbReference>